<name>A0AAE7RHL2_9CAUD</name>
<proteinExistence type="predicted"/>
<accession>A0AAE7RHL2</accession>
<organism evidence="1 2">
    <name type="scientific">Enterococcus phage MDA2</name>
    <dbReference type="NCBI Taxonomy" id="2816459"/>
    <lineage>
        <taxon>Viruses</taxon>
        <taxon>Duplodnaviria</taxon>
        <taxon>Heunggongvirae</taxon>
        <taxon>Uroviricota</taxon>
        <taxon>Caudoviricetes</taxon>
        <taxon>Herelleviridae</taxon>
        <taxon>Brockvirinae</taxon>
        <taxon>Kochikohdavirus</taxon>
        <taxon>Kochikohdavirus mda2</taxon>
    </lineage>
</organism>
<sequence length="34" mass="3905">MTACRCVSQKILLLPQLIALFRMLCRNLSLVRLS</sequence>
<dbReference type="Proteomes" id="UP000828118">
    <property type="component" value="Segment"/>
</dbReference>
<protein>
    <submittedName>
        <fullName evidence="1">Uncharacterized protein</fullName>
    </submittedName>
</protein>
<dbReference type="EMBL" id="MW633168">
    <property type="protein sequence ID" value="QVW28029.1"/>
    <property type="molecule type" value="Genomic_DNA"/>
</dbReference>
<evidence type="ECO:0000313" key="2">
    <source>
        <dbReference type="Proteomes" id="UP000828118"/>
    </source>
</evidence>
<evidence type="ECO:0000313" key="1">
    <source>
        <dbReference type="EMBL" id="QVW28029.1"/>
    </source>
</evidence>
<reference evidence="1 2" key="1">
    <citation type="submission" date="2021-02" db="EMBL/GenBank/DDBJ databases">
        <title>Isolation and Efficacy of Vancomycin Resistant Enterococci-specific Bacteriophages in Wax Moth Larvae Model Galleria mellonella.</title>
        <authorList>
            <person name="El Haddad L."/>
            <person name="Harb C.P."/>
            <person name="Clark J.R."/>
            <person name="Terwilliger A.L."/>
            <person name="Chaftari C."/>
            <person name="Duna M."/>
            <person name="Youssef S."/>
            <person name="Stibich M."/>
            <person name="Maresso A."/>
            <person name="Chemaly R.F."/>
        </authorList>
    </citation>
    <scope>NUCLEOTIDE SEQUENCE [LARGE SCALE GENOMIC DNA]</scope>
</reference>
<keyword evidence="2" id="KW-1185">Reference proteome</keyword>